<evidence type="ECO:0000313" key="10">
    <source>
        <dbReference type="EMBL" id="KIM45590.1"/>
    </source>
</evidence>
<comment type="similarity">
    <text evidence="3">Belongs to the wax synthase family.</text>
</comment>
<evidence type="ECO:0000256" key="3">
    <source>
        <dbReference type="ARBA" id="ARBA00007282"/>
    </source>
</evidence>
<feature type="transmembrane region" description="Helical" evidence="8">
    <location>
        <begin position="36"/>
        <end position="54"/>
    </location>
</feature>
<dbReference type="HOGENOM" id="CLU_032731_1_0_1"/>
<evidence type="ECO:0000256" key="2">
    <source>
        <dbReference type="ARBA" id="ARBA00005179"/>
    </source>
</evidence>
<dbReference type="InterPro" id="IPR032805">
    <property type="entry name" value="Wax_synthase_dom"/>
</dbReference>
<organism evidence="10 11">
    <name type="scientific">Hebeloma cylindrosporum</name>
    <dbReference type="NCBI Taxonomy" id="76867"/>
    <lineage>
        <taxon>Eukaryota</taxon>
        <taxon>Fungi</taxon>
        <taxon>Dikarya</taxon>
        <taxon>Basidiomycota</taxon>
        <taxon>Agaricomycotina</taxon>
        <taxon>Agaricomycetes</taxon>
        <taxon>Agaricomycetidae</taxon>
        <taxon>Agaricales</taxon>
        <taxon>Agaricineae</taxon>
        <taxon>Hymenogastraceae</taxon>
        <taxon>Hebeloma</taxon>
    </lineage>
</organism>
<feature type="transmembrane region" description="Helical" evidence="8">
    <location>
        <begin position="185"/>
        <end position="212"/>
    </location>
</feature>
<name>A0A0C3C9V3_HEBCY</name>
<evidence type="ECO:0000256" key="6">
    <source>
        <dbReference type="ARBA" id="ARBA00022989"/>
    </source>
</evidence>
<accession>A0A0C3C9V3</accession>
<dbReference type="GO" id="GO:0016020">
    <property type="term" value="C:membrane"/>
    <property type="evidence" value="ECO:0007669"/>
    <property type="project" value="UniProtKB-SubCell"/>
</dbReference>
<reference evidence="11" key="2">
    <citation type="submission" date="2015-01" db="EMBL/GenBank/DDBJ databases">
        <title>Evolutionary Origins and Diversification of the Mycorrhizal Mutualists.</title>
        <authorList>
            <consortium name="DOE Joint Genome Institute"/>
            <consortium name="Mycorrhizal Genomics Consortium"/>
            <person name="Kohler A."/>
            <person name="Kuo A."/>
            <person name="Nagy L.G."/>
            <person name="Floudas D."/>
            <person name="Copeland A."/>
            <person name="Barry K.W."/>
            <person name="Cichocki N."/>
            <person name="Veneault-Fourrey C."/>
            <person name="LaButti K."/>
            <person name="Lindquist E.A."/>
            <person name="Lipzen A."/>
            <person name="Lundell T."/>
            <person name="Morin E."/>
            <person name="Murat C."/>
            <person name="Riley R."/>
            <person name="Ohm R."/>
            <person name="Sun H."/>
            <person name="Tunlid A."/>
            <person name="Henrissat B."/>
            <person name="Grigoriev I.V."/>
            <person name="Hibbett D.S."/>
            <person name="Martin F."/>
        </authorList>
    </citation>
    <scope>NUCLEOTIDE SEQUENCE [LARGE SCALE GENOMIC DNA]</scope>
    <source>
        <strain evidence="11">h7</strain>
    </source>
</reference>
<sequence>MRGKRDLDPSFFGLCQLILLLALIHGGRPNARFNWIFFVPIFILFSYSVFFCASDSPISDFAFIQVFVYVIPFASDYILLRSCQPELRKIGQRKPTPEMTVIERLGWAASLLVTYRGIGWAHEPTAHLPPRPTASRWKFIASQLLWMIYYFILFDVARIHSHQNPCFAIQGPSFTAFGWGWQTTVWVYIVSVYCTMSGLYAAASIVSVATGIDQPRDWPHLFGTLRNAYTVRKCWGRVWHQMLRRIFTSHSNFLAKALHLPKGTFTTYFKLFVSFFISGLMHAAPDYIFHQNFSEGTSVRFFILQAVAITFEDTVIDFASRLGCKESKASKLIGFIWVFMWFTFCMPIWLDPQLHAGTVDEKMRAKEHVSLILGLMESLKF</sequence>
<dbReference type="InterPro" id="IPR044851">
    <property type="entry name" value="Wax_synthase"/>
</dbReference>
<dbReference type="GO" id="GO:0006629">
    <property type="term" value="P:lipid metabolic process"/>
    <property type="evidence" value="ECO:0007669"/>
    <property type="project" value="InterPro"/>
</dbReference>
<keyword evidence="6 8" id="KW-1133">Transmembrane helix</keyword>
<proteinExistence type="inferred from homology"/>
<comment type="subcellular location">
    <subcellularLocation>
        <location evidence="1">Membrane</location>
        <topology evidence="1">Multi-pass membrane protein</topology>
    </subcellularLocation>
</comment>
<dbReference type="PANTHER" id="PTHR31595">
    <property type="entry name" value="LONG-CHAIN-ALCOHOL O-FATTY-ACYLTRANSFERASE 3-RELATED"/>
    <property type="match status" value="1"/>
</dbReference>
<keyword evidence="11" id="KW-1185">Reference proteome</keyword>
<keyword evidence="7 8" id="KW-0472">Membrane</keyword>
<feature type="transmembrane region" description="Helical" evidence="8">
    <location>
        <begin position="61"/>
        <end position="80"/>
    </location>
</feature>
<reference evidence="10 11" key="1">
    <citation type="submission" date="2014-04" db="EMBL/GenBank/DDBJ databases">
        <authorList>
            <consortium name="DOE Joint Genome Institute"/>
            <person name="Kuo A."/>
            <person name="Gay G."/>
            <person name="Dore J."/>
            <person name="Kohler A."/>
            <person name="Nagy L.G."/>
            <person name="Floudas D."/>
            <person name="Copeland A."/>
            <person name="Barry K.W."/>
            <person name="Cichocki N."/>
            <person name="Veneault-Fourrey C."/>
            <person name="LaButti K."/>
            <person name="Lindquist E.A."/>
            <person name="Lipzen A."/>
            <person name="Lundell T."/>
            <person name="Morin E."/>
            <person name="Murat C."/>
            <person name="Sun H."/>
            <person name="Tunlid A."/>
            <person name="Henrissat B."/>
            <person name="Grigoriev I.V."/>
            <person name="Hibbett D.S."/>
            <person name="Martin F."/>
            <person name="Nordberg H.P."/>
            <person name="Cantor M.N."/>
            <person name="Hua S.X."/>
        </authorList>
    </citation>
    <scope>NUCLEOTIDE SEQUENCE [LARGE SCALE GENOMIC DNA]</scope>
    <source>
        <strain evidence="11">h7</strain>
    </source>
</reference>
<evidence type="ECO:0000256" key="1">
    <source>
        <dbReference type="ARBA" id="ARBA00004141"/>
    </source>
</evidence>
<comment type="pathway">
    <text evidence="2">Secondary metabolite biosynthesis.</text>
</comment>
<dbReference type="OrthoDB" id="1077582at2759"/>
<dbReference type="PANTHER" id="PTHR31595:SF57">
    <property type="entry name" value="OS04G0481900 PROTEIN"/>
    <property type="match status" value="1"/>
</dbReference>
<feature type="transmembrane region" description="Helical" evidence="8">
    <location>
        <begin position="139"/>
        <end position="157"/>
    </location>
</feature>
<dbReference type="Proteomes" id="UP000053424">
    <property type="component" value="Unassembled WGS sequence"/>
</dbReference>
<dbReference type="EMBL" id="KN831772">
    <property type="protein sequence ID" value="KIM45590.1"/>
    <property type="molecule type" value="Genomic_DNA"/>
</dbReference>
<evidence type="ECO:0000256" key="5">
    <source>
        <dbReference type="ARBA" id="ARBA00022692"/>
    </source>
</evidence>
<evidence type="ECO:0000259" key="9">
    <source>
        <dbReference type="Pfam" id="PF13813"/>
    </source>
</evidence>
<evidence type="ECO:0000313" key="11">
    <source>
        <dbReference type="Proteomes" id="UP000053424"/>
    </source>
</evidence>
<dbReference type="GO" id="GO:0008374">
    <property type="term" value="F:O-acyltransferase activity"/>
    <property type="evidence" value="ECO:0007669"/>
    <property type="project" value="InterPro"/>
</dbReference>
<dbReference type="STRING" id="686832.A0A0C3C9V3"/>
<evidence type="ECO:0000256" key="4">
    <source>
        <dbReference type="ARBA" id="ARBA00022679"/>
    </source>
</evidence>
<keyword evidence="4" id="KW-0808">Transferase</keyword>
<keyword evidence="5 8" id="KW-0812">Transmembrane</keyword>
<feature type="domain" description="Wax synthase" evidence="9">
    <location>
        <begin position="218"/>
        <end position="304"/>
    </location>
</feature>
<feature type="transmembrane region" description="Helical" evidence="8">
    <location>
        <begin position="332"/>
        <end position="350"/>
    </location>
</feature>
<protein>
    <recommendedName>
        <fullName evidence="9">Wax synthase domain-containing protein</fullName>
    </recommendedName>
</protein>
<gene>
    <name evidence="10" type="ORF">M413DRAFT_66617</name>
</gene>
<dbReference type="AlphaFoldDB" id="A0A0C3C9V3"/>
<dbReference type="Pfam" id="PF13813">
    <property type="entry name" value="MBOAT_2"/>
    <property type="match status" value="1"/>
</dbReference>
<evidence type="ECO:0000256" key="8">
    <source>
        <dbReference type="SAM" id="Phobius"/>
    </source>
</evidence>
<evidence type="ECO:0000256" key="7">
    <source>
        <dbReference type="ARBA" id="ARBA00023136"/>
    </source>
</evidence>